<dbReference type="EMBL" id="CP071446">
    <property type="protein sequence ID" value="QTA37113.1"/>
    <property type="molecule type" value="Genomic_DNA"/>
</dbReference>
<comment type="pathway">
    <text evidence="3">Isoprenoid biosynthesis; isopentenyl diphosphate biosynthesis via DXP pathway; isopentenyl diphosphate from 1-deoxy-D-xylulose 5-phosphate: step 4/6.</text>
</comment>
<evidence type="ECO:0000259" key="8">
    <source>
        <dbReference type="Pfam" id="PF02542"/>
    </source>
</evidence>
<gene>
    <name evidence="9" type="ORF">JYK00_04990</name>
</gene>
<dbReference type="RefSeq" id="WP_207565836.1">
    <property type="nucleotide sequence ID" value="NZ_CP071446.1"/>
</dbReference>
<dbReference type="PROSITE" id="PS01350">
    <property type="entry name" value="ISPF"/>
    <property type="match status" value="1"/>
</dbReference>
<dbReference type="EC" id="4.6.1.12" evidence="4"/>
<keyword evidence="5" id="KW-0479">Metal-binding</keyword>
<dbReference type="InterPro" id="IPR003526">
    <property type="entry name" value="MECDP_synthase"/>
</dbReference>
<accession>A0ABX7S773</accession>
<evidence type="ECO:0000313" key="9">
    <source>
        <dbReference type="EMBL" id="QTA37113.1"/>
    </source>
</evidence>
<evidence type="ECO:0000256" key="2">
    <source>
        <dbReference type="ARBA" id="ARBA00001968"/>
    </source>
</evidence>
<feature type="domain" description="2-C-methyl-D-erythritol 2,4-cyclodiphosphate synthase" evidence="8">
    <location>
        <begin position="183"/>
        <end position="326"/>
    </location>
</feature>
<dbReference type="InterPro" id="IPR020555">
    <property type="entry name" value="MECDP_synthase_CS"/>
</dbReference>
<dbReference type="PANTHER" id="PTHR43181">
    <property type="entry name" value="2-C-METHYL-D-ERYTHRITOL 2,4-CYCLODIPHOSPHATE SYNTHASE, CHLOROPLASTIC"/>
    <property type="match status" value="1"/>
</dbReference>
<sequence length="331" mass="37480">MRITKINKNNIKMCAELIYKEKKNYYDYLFKNASFVLEKALSLNIPPFLSENSIVLENEDGEVLGILLYATKEAFRHRYERWFRILGLKVLGTGIKLASVIGQILIDFSTDDVYIISLVGKTPDITAELLYILIRQFEFSRIITDILEEEVEKYKNLGFILSGKPNKIMTRMFRTTRYRTISGIGWDTHPTTKNKKLFLGGVQIPADFGLEGHSDADVIIHSIIDSIVGVSLQKDIGELFPKSVTPKGFSSKKMLLDVLRLVKEKGFFPINVDCVIISGFMLGKFRTQISESLTSILKCPVSLKFKTGNNIYPESEGKCITAFCVTDMISI</sequence>
<evidence type="ECO:0000256" key="3">
    <source>
        <dbReference type="ARBA" id="ARBA00004709"/>
    </source>
</evidence>
<proteinExistence type="predicted"/>
<dbReference type="Pfam" id="PF02542">
    <property type="entry name" value="YgbB"/>
    <property type="match status" value="1"/>
</dbReference>
<evidence type="ECO:0000256" key="5">
    <source>
        <dbReference type="ARBA" id="ARBA00022723"/>
    </source>
</evidence>
<evidence type="ECO:0000256" key="7">
    <source>
        <dbReference type="ARBA" id="ARBA00023239"/>
    </source>
</evidence>
<dbReference type="PANTHER" id="PTHR43181:SF1">
    <property type="entry name" value="2-C-METHYL-D-ERYTHRITOL 2,4-CYCLODIPHOSPHATE SYNTHASE, CHLOROPLASTIC"/>
    <property type="match status" value="1"/>
</dbReference>
<dbReference type="InterPro" id="IPR036571">
    <property type="entry name" value="MECDP_synthase_sf"/>
</dbReference>
<dbReference type="Gene3D" id="3.30.1330.50">
    <property type="entry name" value="2-C-methyl-D-erythritol 2,4-cyclodiphosphate synthase"/>
    <property type="match status" value="1"/>
</dbReference>
<keyword evidence="6" id="KW-0414">Isoprene biosynthesis</keyword>
<reference evidence="9 10" key="1">
    <citation type="submission" date="2021-03" db="EMBL/GenBank/DDBJ databases">
        <title>Thermosipho ferrireducens sp.nov., an anaerobic thermophilic iron-reducing bacterium isolated from a deep-sea hydrothermal sulfide deposits.</title>
        <authorList>
            <person name="Zeng X."/>
            <person name="Chen Y."/>
            <person name="Shao Z."/>
        </authorList>
    </citation>
    <scope>NUCLEOTIDE SEQUENCE [LARGE SCALE GENOMIC DNA]</scope>
    <source>
        <strain evidence="9 10">JL129W03</strain>
    </source>
</reference>
<evidence type="ECO:0000256" key="4">
    <source>
        <dbReference type="ARBA" id="ARBA00012579"/>
    </source>
</evidence>
<evidence type="ECO:0000256" key="6">
    <source>
        <dbReference type="ARBA" id="ARBA00023229"/>
    </source>
</evidence>
<comment type="catalytic activity">
    <reaction evidence="1">
        <text>4-CDP-2-C-methyl-D-erythritol 2-phosphate = 2-C-methyl-D-erythritol 2,4-cyclic diphosphate + CMP</text>
        <dbReference type="Rhea" id="RHEA:23864"/>
        <dbReference type="ChEBI" id="CHEBI:57919"/>
        <dbReference type="ChEBI" id="CHEBI:58483"/>
        <dbReference type="ChEBI" id="CHEBI:60377"/>
        <dbReference type="EC" id="4.6.1.12"/>
    </reaction>
</comment>
<dbReference type="CDD" id="cd00554">
    <property type="entry name" value="MECDP_synthase"/>
    <property type="match status" value="1"/>
</dbReference>
<name>A0ABX7S773_9BACT</name>
<evidence type="ECO:0000313" key="10">
    <source>
        <dbReference type="Proteomes" id="UP000671862"/>
    </source>
</evidence>
<dbReference type="SUPFAM" id="SSF69765">
    <property type="entry name" value="IpsF-like"/>
    <property type="match status" value="1"/>
</dbReference>
<keyword evidence="10" id="KW-1185">Reference proteome</keyword>
<protein>
    <recommendedName>
        <fullName evidence="4">2-C-methyl-D-erythritol 2,4-cyclodiphosphate synthase</fullName>
        <ecNumber evidence="4">4.6.1.12</ecNumber>
    </recommendedName>
</protein>
<keyword evidence="7" id="KW-0456">Lyase</keyword>
<comment type="cofactor">
    <cofactor evidence="2">
        <name>a divalent metal cation</name>
        <dbReference type="ChEBI" id="CHEBI:60240"/>
    </cofactor>
</comment>
<organism evidence="9 10">
    <name type="scientific">Thermosipho ferrireducens</name>
    <dbReference type="NCBI Taxonomy" id="2571116"/>
    <lineage>
        <taxon>Bacteria</taxon>
        <taxon>Thermotogati</taxon>
        <taxon>Thermotogota</taxon>
        <taxon>Thermotogae</taxon>
        <taxon>Thermotogales</taxon>
        <taxon>Fervidobacteriaceae</taxon>
        <taxon>Thermosipho</taxon>
    </lineage>
</organism>
<evidence type="ECO:0000256" key="1">
    <source>
        <dbReference type="ARBA" id="ARBA00000200"/>
    </source>
</evidence>
<dbReference type="Proteomes" id="UP000671862">
    <property type="component" value="Chromosome"/>
</dbReference>